<evidence type="ECO:0000313" key="2">
    <source>
        <dbReference type="Proteomes" id="UP000824334"/>
    </source>
</evidence>
<reference evidence="1 2" key="1">
    <citation type="submission" date="2021-07" db="EMBL/GenBank/DDBJ databases">
        <title>Isolation and characterization of bacteria from a gold mining with a capacity of golden bioaccumulation.</title>
        <authorList>
            <person name="Yang X.J."/>
        </authorList>
    </citation>
    <scope>NUCLEOTIDE SEQUENCE [LARGE SCALE GENOMIC DNA]</scope>
    <source>
        <strain evidence="1 2">Au29</strain>
    </source>
</reference>
<dbReference type="RefSeq" id="WP_219354778.1">
    <property type="nucleotide sequence ID" value="NZ_CP080034.1"/>
</dbReference>
<dbReference type="Proteomes" id="UP000824334">
    <property type="component" value="Chromosome"/>
</dbReference>
<dbReference type="GeneID" id="94375778"/>
<organism evidence="1 2">
    <name type="scientific">Brevundimonas nasdae</name>
    <dbReference type="NCBI Taxonomy" id="172043"/>
    <lineage>
        <taxon>Bacteria</taxon>
        <taxon>Pseudomonadati</taxon>
        <taxon>Pseudomonadota</taxon>
        <taxon>Alphaproteobacteria</taxon>
        <taxon>Caulobacterales</taxon>
        <taxon>Caulobacteraceae</taxon>
        <taxon>Brevundimonas</taxon>
    </lineage>
</organism>
<evidence type="ECO:0000313" key="1">
    <source>
        <dbReference type="EMBL" id="QYC09137.1"/>
    </source>
</evidence>
<proteinExistence type="predicted"/>
<keyword evidence="2" id="KW-1185">Reference proteome</keyword>
<protein>
    <submittedName>
        <fullName evidence="1">Uncharacterized protein</fullName>
    </submittedName>
</protein>
<sequence length="146" mass="16242">MRLGWRRMRFTIAVIPDTRNYVDFTHQRAESFAFDARDMMVEQMRYIADNAVSRGGEIVFATGLGDVWQHSTIAIDPEHAARGFSARPLPDGPQSGMNPDRWTRGVREVELPASIAVCWTAPCPFQSCRAITTMTPSGGKNPGRAT</sequence>
<accession>A0ABX8TGB2</accession>
<name>A0ABX8TGB2_9CAUL</name>
<gene>
    <name evidence="1" type="ORF">KWG56_10890</name>
</gene>
<dbReference type="EMBL" id="CP080034">
    <property type="protein sequence ID" value="QYC09137.1"/>
    <property type="molecule type" value="Genomic_DNA"/>
</dbReference>